<gene>
    <name evidence="1" type="ORF">RRF57_001450</name>
</gene>
<sequence length="68" mass="7061">MSKRPEESVLGPECMLMLLSAAPISRFIPSVGGNGPIGAGDESELDVDGAEHLLVSDDDMSWGVCSAL</sequence>
<comment type="caution">
    <text evidence="1">The sequence shown here is derived from an EMBL/GenBank/DDBJ whole genome shotgun (WGS) entry which is preliminary data.</text>
</comment>
<dbReference type="Proteomes" id="UP001305414">
    <property type="component" value="Unassembled WGS sequence"/>
</dbReference>
<dbReference type="AlphaFoldDB" id="A0AAN7UBI6"/>
<protein>
    <submittedName>
        <fullName evidence="1">Uncharacterized protein</fullName>
    </submittedName>
</protein>
<evidence type="ECO:0000313" key="2">
    <source>
        <dbReference type="Proteomes" id="UP001305414"/>
    </source>
</evidence>
<evidence type="ECO:0000313" key="1">
    <source>
        <dbReference type="EMBL" id="KAK5625734.1"/>
    </source>
</evidence>
<proteinExistence type="predicted"/>
<accession>A0AAN7UBI6</accession>
<reference evidence="1 2" key="1">
    <citation type="submission" date="2023-10" db="EMBL/GenBank/DDBJ databases">
        <title>Draft genome sequence of Xylaria bambusicola isolate GMP-LS, the root and basal stem rot pathogen of sugarcane in Indonesia.</title>
        <authorList>
            <person name="Selvaraj P."/>
            <person name="Muralishankar V."/>
            <person name="Muruganantham S."/>
            <person name="Sp S."/>
            <person name="Haryani S."/>
            <person name="Lau K.J.X."/>
            <person name="Naqvi N.I."/>
        </authorList>
    </citation>
    <scope>NUCLEOTIDE SEQUENCE [LARGE SCALE GENOMIC DNA]</scope>
    <source>
        <strain evidence="1">GMP-LS</strain>
    </source>
</reference>
<dbReference type="EMBL" id="JAWHQM010000002">
    <property type="protein sequence ID" value="KAK5625734.1"/>
    <property type="molecule type" value="Genomic_DNA"/>
</dbReference>
<organism evidence="1 2">
    <name type="scientific">Xylaria bambusicola</name>
    <dbReference type="NCBI Taxonomy" id="326684"/>
    <lineage>
        <taxon>Eukaryota</taxon>
        <taxon>Fungi</taxon>
        <taxon>Dikarya</taxon>
        <taxon>Ascomycota</taxon>
        <taxon>Pezizomycotina</taxon>
        <taxon>Sordariomycetes</taxon>
        <taxon>Xylariomycetidae</taxon>
        <taxon>Xylariales</taxon>
        <taxon>Xylariaceae</taxon>
        <taxon>Xylaria</taxon>
    </lineage>
</organism>
<name>A0AAN7UBI6_9PEZI</name>
<keyword evidence="2" id="KW-1185">Reference proteome</keyword>